<gene>
    <name evidence="1" type="ORF">JG687_00013682</name>
</gene>
<dbReference type="AlphaFoldDB" id="A0A8T1TYL0"/>
<feature type="non-terminal residue" evidence="1">
    <location>
        <position position="1"/>
    </location>
</feature>
<feature type="non-terminal residue" evidence="1">
    <location>
        <position position="51"/>
    </location>
</feature>
<comment type="caution">
    <text evidence="1">The sequence shown here is derived from an EMBL/GenBank/DDBJ whole genome shotgun (WGS) entry which is preliminary data.</text>
</comment>
<protein>
    <submittedName>
        <fullName evidence="1">Uncharacterized protein</fullName>
    </submittedName>
</protein>
<evidence type="ECO:0000313" key="1">
    <source>
        <dbReference type="EMBL" id="KAG6951346.1"/>
    </source>
</evidence>
<sequence length="51" mass="5950">DSSDYFEDTDCYTRRFLLLAFCPLDVEEDLGAQSLLNLIADTLSRYNKPWD</sequence>
<name>A0A8T1TYL0_9STRA</name>
<reference evidence="1" key="1">
    <citation type="submission" date="2021-01" db="EMBL/GenBank/DDBJ databases">
        <title>Phytophthora aleatoria, a newly-described species from Pinus radiata is distinct from Phytophthora cactorum isolates based on comparative genomics.</title>
        <authorList>
            <person name="Mcdougal R."/>
            <person name="Panda P."/>
            <person name="Williams N."/>
            <person name="Studholme D.J."/>
        </authorList>
    </citation>
    <scope>NUCLEOTIDE SEQUENCE</scope>
    <source>
        <strain evidence="1">NZFS 3830</strain>
    </source>
</reference>
<dbReference type="EMBL" id="JAENGZ010001025">
    <property type="protein sequence ID" value="KAG6951346.1"/>
    <property type="molecule type" value="Genomic_DNA"/>
</dbReference>
<dbReference type="OrthoDB" id="103965at2759"/>
<dbReference type="Proteomes" id="UP000688947">
    <property type="component" value="Unassembled WGS sequence"/>
</dbReference>
<evidence type="ECO:0000313" key="2">
    <source>
        <dbReference type="Proteomes" id="UP000688947"/>
    </source>
</evidence>
<proteinExistence type="predicted"/>
<accession>A0A8T1TYL0</accession>
<organism evidence="1 2">
    <name type="scientific">Phytophthora cactorum</name>
    <dbReference type="NCBI Taxonomy" id="29920"/>
    <lineage>
        <taxon>Eukaryota</taxon>
        <taxon>Sar</taxon>
        <taxon>Stramenopiles</taxon>
        <taxon>Oomycota</taxon>
        <taxon>Peronosporomycetes</taxon>
        <taxon>Peronosporales</taxon>
        <taxon>Peronosporaceae</taxon>
        <taxon>Phytophthora</taxon>
    </lineage>
</organism>